<dbReference type="InterPro" id="IPR036591">
    <property type="entry name" value="YggU-like_sf"/>
</dbReference>
<dbReference type="AlphaFoldDB" id="A0A9L0IKQ6"/>
<dbReference type="PANTHER" id="PTHR13420:SF7">
    <property type="entry name" value="UPF0235 PROTEIN C15ORF40"/>
    <property type="match status" value="1"/>
</dbReference>
<organism evidence="3 4">
    <name type="scientific">Equus asinus</name>
    <name type="common">Donkey</name>
    <name type="synonym">Equus africanus asinus</name>
    <dbReference type="NCBI Taxonomy" id="9793"/>
    <lineage>
        <taxon>Eukaryota</taxon>
        <taxon>Metazoa</taxon>
        <taxon>Chordata</taxon>
        <taxon>Craniata</taxon>
        <taxon>Vertebrata</taxon>
        <taxon>Euteleostomi</taxon>
        <taxon>Mammalia</taxon>
        <taxon>Eutheria</taxon>
        <taxon>Laurasiatheria</taxon>
        <taxon>Perissodactyla</taxon>
        <taxon>Equidae</taxon>
        <taxon>Equus</taxon>
    </lineage>
</organism>
<dbReference type="SMART" id="SM01152">
    <property type="entry name" value="DUF167"/>
    <property type="match status" value="1"/>
</dbReference>
<feature type="compositionally biased region" description="Low complexity" evidence="2">
    <location>
        <begin position="36"/>
        <end position="48"/>
    </location>
</feature>
<feature type="region of interest" description="Disordered" evidence="2">
    <location>
        <begin position="203"/>
        <end position="224"/>
    </location>
</feature>
<evidence type="ECO:0000256" key="1">
    <source>
        <dbReference type="ARBA" id="ARBA00010364"/>
    </source>
</evidence>
<dbReference type="Gene3D" id="3.30.1200.10">
    <property type="entry name" value="YggU-like"/>
    <property type="match status" value="1"/>
</dbReference>
<dbReference type="Proteomes" id="UP000694387">
    <property type="component" value="Chromosome 2"/>
</dbReference>
<dbReference type="Ensembl" id="ENSEAST00005078063.1">
    <property type="protein sequence ID" value="ENSEASP00005041473.1"/>
    <property type="gene ID" value="ENSEASG00005033618.1"/>
</dbReference>
<sequence length="224" mass="22805">MCAGAEDSSGGAGSRSRCAGAEGSSGACPRLPAGMLRPLCGLGRLPAGPGAGPSVRLARGAEMPKKAGATNKASGSAVAGKSESKKPETSLPPLGPVAADPKGCVTIAIHAKPGSKQNAVTDVTAEAVSVAIAAPPSEGEANAELCRYLSKVLDLRKSDVVLDKPGTRYSDFIASQNDRAEGMSKMPSFSPVRFLMGLLTSRSGETRSGSHCARWQLEPRSLDS</sequence>
<comment type="similarity">
    <text evidence="1">Belongs to the UPF0235 family.</text>
</comment>
<proteinExistence type="inferred from homology"/>
<dbReference type="GeneTree" id="ENSGT00390000012420"/>
<dbReference type="NCBIfam" id="TIGR00251">
    <property type="entry name" value="DUF167 family protein"/>
    <property type="match status" value="1"/>
</dbReference>
<name>A0A9L0IKQ6_EQUAS</name>
<dbReference type="SUPFAM" id="SSF69786">
    <property type="entry name" value="YggU-like"/>
    <property type="match status" value="1"/>
</dbReference>
<feature type="compositionally biased region" description="Low complexity" evidence="2">
    <location>
        <begin position="1"/>
        <end position="27"/>
    </location>
</feature>
<gene>
    <name evidence="3" type="primary">C2H15orf40</name>
</gene>
<evidence type="ECO:0000256" key="2">
    <source>
        <dbReference type="SAM" id="MobiDB-lite"/>
    </source>
</evidence>
<evidence type="ECO:0000313" key="4">
    <source>
        <dbReference type="Proteomes" id="UP000694387"/>
    </source>
</evidence>
<dbReference type="Pfam" id="PF02594">
    <property type="entry name" value="DUF167"/>
    <property type="match status" value="1"/>
</dbReference>
<reference evidence="3 4" key="1">
    <citation type="journal article" date="2020" name="Nat. Commun.">
        <title>Donkey genomes provide new insights into domestication and selection for coat color.</title>
        <authorList>
            <person name="Wang"/>
            <person name="C."/>
            <person name="Li"/>
            <person name="H."/>
            <person name="Guo"/>
            <person name="Y."/>
            <person name="Huang"/>
            <person name="J."/>
            <person name="Sun"/>
            <person name="Y."/>
            <person name="Min"/>
            <person name="J."/>
            <person name="Wang"/>
            <person name="J."/>
            <person name="Fang"/>
            <person name="X."/>
            <person name="Zhao"/>
            <person name="Z."/>
            <person name="Wang"/>
            <person name="S."/>
            <person name="Zhang"/>
            <person name="Y."/>
            <person name="Liu"/>
            <person name="Q."/>
            <person name="Jiang"/>
            <person name="Q."/>
            <person name="Wang"/>
            <person name="X."/>
            <person name="Guo"/>
            <person name="Y."/>
            <person name="Yang"/>
            <person name="C."/>
            <person name="Wang"/>
            <person name="Y."/>
            <person name="Tian"/>
            <person name="F."/>
            <person name="Zhuang"/>
            <person name="G."/>
            <person name="Fan"/>
            <person name="Y."/>
            <person name="Gao"/>
            <person name="Q."/>
            <person name="Li"/>
            <person name="Y."/>
            <person name="Ju"/>
            <person name="Z."/>
            <person name="Li"/>
            <person name="J."/>
            <person name="Li"/>
            <person name="R."/>
            <person name="Hou"/>
            <person name="M."/>
            <person name="Yang"/>
            <person name="G."/>
            <person name="Liu"/>
            <person name="G."/>
            <person name="Liu"/>
            <person name="W."/>
            <person name="Guo"/>
            <person name="J."/>
            <person name="Pan"/>
            <person name="S."/>
            <person name="Fan"/>
            <person name="G."/>
            <person name="Zhang"/>
            <person name="W."/>
            <person name="Zhang"/>
            <person name="R."/>
            <person name="Yu"/>
            <person name="J."/>
            <person name="Zhang"/>
            <person name="X."/>
            <person name="Yin"/>
            <person name="Q."/>
            <person name="Ji"/>
            <person name="C."/>
            <person name="Jin"/>
            <person name="Y."/>
            <person name="Yue"/>
            <person name="G."/>
            <person name="Liu"/>
            <person name="M."/>
            <person name="Xu"/>
            <person name="J."/>
            <person name="Liu"/>
            <person name="S."/>
            <person name="Jordana"/>
            <person name="J."/>
            <person name="Noce"/>
            <person name="A."/>
            <person name="Amills"/>
            <person name="M."/>
            <person name="Wu"/>
            <person name="D.D."/>
            <person name="Li"/>
            <person name="S."/>
            <person name="Zhou"/>
            <person name="X. and Zhong"/>
            <person name="J."/>
        </authorList>
    </citation>
    <scope>NUCLEOTIDE SEQUENCE [LARGE SCALE GENOMIC DNA]</scope>
</reference>
<evidence type="ECO:0000313" key="3">
    <source>
        <dbReference type="Ensembl" id="ENSEASP00005041473.1"/>
    </source>
</evidence>
<accession>A0A9L0IKQ6</accession>
<reference evidence="3" key="2">
    <citation type="submission" date="2025-08" db="UniProtKB">
        <authorList>
            <consortium name="Ensembl"/>
        </authorList>
    </citation>
    <scope>IDENTIFICATION</scope>
</reference>
<dbReference type="InterPro" id="IPR003746">
    <property type="entry name" value="DUF167"/>
</dbReference>
<reference evidence="3" key="3">
    <citation type="submission" date="2025-09" db="UniProtKB">
        <authorList>
            <consortium name="Ensembl"/>
        </authorList>
    </citation>
    <scope>IDENTIFICATION</scope>
</reference>
<protein>
    <submittedName>
        <fullName evidence="3">Uncharacterized protein</fullName>
    </submittedName>
</protein>
<dbReference type="GO" id="GO:0005737">
    <property type="term" value="C:cytoplasm"/>
    <property type="evidence" value="ECO:0007669"/>
    <property type="project" value="TreeGrafter"/>
</dbReference>
<dbReference type="PANTHER" id="PTHR13420">
    <property type="entry name" value="UPF0235 PROTEIN C15ORF40"/>
    <property type="match status" value="1"/>
</dbReference>
<feature type="region of interest" description="Disordered" evidence="2">
    <location>
        <begin position="1"/>
        <end position="97"/>
    </location>
</feature>
<keyword evidence="4" id="KW-1185">Reference proteome</keyword>